<dbReference type="Proteomes" id="UP000008144">
    <property type="component" value="Chromosome 7"/>
</dbReference>
<reference evidence="4" key="1">
    <citation type="journal article" date="2002" name="Science">
        <title>The draft genome of Ciona intestinalis: insights into chordate and vertebrate origins.</title>
        <authorList>
            <person name="Dehal P."/>
            <person name="Satou Y."/>
            <person name="Campbell R.K."/>
            <person name="Chapman J."/>
            <person name="Degnan B."/>
            <person name="De Tomaso A."/>
            <person name="Davidson B."/>
            <person name="Di Gregorio A."/>
            <person name="Gelpke M."/>
            <person name="Goodstein D.M."/>
            <person name="Harafuji N."/>
            <person name="Hastings K.E."/>
            <person name="Ho I."/>
            <person name="Hotta K."/>
            <person name="Huang W."/>
            <person name="Kawashima T."/>
            <person name="Lemaire P."/>
            <person name="Martinez D."/>
            <person name="Meinertzhagen I.A."/>
            <person name="Necula S."/>
            <person name="Nonaka M."/>
            <person name="Putnam N."/>
            <person name="Rash S."/>
            <person name="Saiga H."/>
            <person name="Satake M."/>
            <person name="Terry A."/>
            <person name="Yamada L."/>
            <person name="Wang H.G."/>
            <person name="Awazu S."/>
            <person name="Azumi K."/>
            <person name="Boore J."/>
            <person name="Branno M."/>
            <person name="Chin-Bow S."/>
            <person name="DeSantis R."/>
            <person name="Doyle S."/>
            <person name="Francino P."/>
            <person name="Keys D.N."/>
            <person name="Haga S."/>
            <person name="Hayashi H."/>
            <person name="Hino K."/>
            <person name="Imai K.S."/>
            <person name="Inaba K."/>
            <person name="Kano S."/>
            <person name="Kobayashi K."/>
            <person name="Kobayashi M."/>
            <person name="Lee B.I."/>
            <person name="Makabe K.W."/>
            <person name="Manohar C."/>
            <person name="Matassi G."/>
            <person name="Medina M."/>
            <person name="Mochizuki Y."/>
            <person name="Mount S."/>
            <person name="Morishita T."/>
            <person name="Miura S."/>
            <person name="Nakayama A."/>
            <person name="Nishizaka S."/>
            <person name="Nomoto H."/>
            <person name="Ohta F."/>
            <person name="Oishi K."/>
            <person name="Rigoutsos I."/>
            <person name="Sano M."/>
            <person name="Sasaki A."/>
            <person name="Sasakura Y."/>
            <person name="Shoguchi E."/>
            <person name="Shin-i T."/>
            <person name="Spagnuolo A."/>
            <person name="Stainier D."/>
            <person name="Suzuki M.M."/>
            <person name="Tassy O."/>
            <person name="Takatori N."/>
            <person name="Tokuoka M."/>
            <person name="Yagi K."/>
            <person name="Yoshizaki F."/>
            <person name="Wada S."/>
            <person name="Zhang C."/>
            <person name="Hyatt P.D."/>
            <person name="Larimer F."/>
            <person name="Detter C."/>
            <person name="Doggett N."/>
            <person name="Glavina T."/>
            <person name="Hawkins T."/>
            <person name="Richardson P."/>
            <person name="Lucas S."/>
            <person name="Kohara Y."/>
            <person name="Levine M."/>
            <person name="Satoh N."/>
            <person name="Rokhsar D.S."/>
        </authorList>
    </citation>
    <scope>NUCLEOTIDE SEQUENCE [LARGE SCALE GENOMIC DNA]</scope>
</reference>
<proteinExistence type="inferred from homology"/>
<dbReference type="PANTHER" id="PTHR16505">
    <property type="entry name" value="PROTEIN LZIC"/>
    <property type="match status" value="1"/>
</dbReference>
<dbReference type="InParanoid" id="F6V9U2"/>
<dbReference type="Ensembl" id="ENSCINT00000022827.2">
    <property type="protein sequence ID" value="ENSCINP00000022581.2"/>
    <property type="gene ID" value="ENSCING00000011951.2"/>
</dbReference>
<evidence type="ECO:0000259" key="2">
    <source>
        <dbReference type="Pfam" id="PF06384"/>
    </source>
</evidence>
<name>F6V9U2_CIOIN</name>
<evidence type="ECO:0000256" key="1">
    <source>
        <dbReference type="ARBA" id="ARBA00006505"/>
    </source>
</evidence>
<reference evidence="3" key="3">
    <citation type="submission" date="2025-08" db="UniProtKB">
        <authorList>
            <consortium name="Ensembl"/>
        </authorList>
    </citation>
    <scope>IDENTIFICATION</scope>
</reference>
<dbReference type="InterPro" id="IPR040065">
    <property type="entry name" value="LZIC"/>
</dbReference>
<evidence type="ECO:0000313" key="4">
    <source>
        <dbReference type="Proteomes" id="UP000008144"/>
    </source>
</evidence>
<keyword evidence="4" id="KW-1185">Reference proteome</keyword>
<evidence type="ECO:0000313" key="3">
    <source>
        <dbReference type="Ensembl" id="ENSCINP00000022581.2"/>
    </source>
</evidence>
<dbReference type="InterPro" id="IPR036911">
    <property type="entry name" value="ICAT_sf"/>
</dbReference>
<dbReference type="Gene3D" id="1.10.10.490">
    <property type="entry name" value="Beta-catenin-interacting ICAT"/>
    <property type="match status" value="1"/>
</dbReference>
<dbReference type="STRING" id="7719.ENSCINP00000022581"/>
<dbReference type="EMBL" id="EAAA01002405">
    <property type="status" value="NOT_ANNOTATED_CDS"/>
    <property type="molecule type" value="Genomic_DNA"/>
</dbReference>
<comment type="similarity">
    <text evidence="1">Belongs to the CTNNBIP1 family.</text>
</comment>
<dbReference type="InterPro" id="IPR009428">
    <property type="entry name" value="ICAT_dom"/>
</dbReference>
<dbReference type="Pfam" id="PF06384">
    <property type="entry name" value="ICAT"/>
    <property type="match status" value="1"/>
</dbReference>
<accession>F6V9U2</accession>
<dbReference type="GO" id="GO:0008013">
    <property type="term" value="F:beta-catenin binding"/>
    <property type="evidence" value="ECO:0007669"/>
    <property type="project" value="InterPro"/>
</dbReference>
<reference evidence="3" key="2">
    <citation type="journal article" date="2008" name="Genome Biol.">
        <title>Improved genome assembly and evidence-based global gene model set for the chordate Ciona intestinalis: new insight into intron and operon populations.</title>
        <authorList>
            <person name="Satou Y."/>
            <person name="Mineta K."/>
            <person name="Ogasawara M."/>
            <person name="Sasakura Y."/>
            <person name="Shoguchi E."/>
            <person name="Ueno K."/>
            <person name="Yamada L."/>
            <person name="Matsumoto J."/>
            <person name="Wasserscheid J."/>
            <person name="Dewar K."/>
            <person name="Wiley G.B."/>
            <person name="Macmil S.L."/>
            <person name="Roe B.A."/>
            <person name="Zeller R.W."/>
            <person name="Hastings K.E."/>
            <person name="Lemaire P."/>
            <person name="Lindquist E."/>
            <person name="Endo T."/>
            <person name="Hotta K."/>
            <person name="Inaba K."/>
        </authorList>
    </citation>
    <scope>NUCLEOTIDE SEQUENCE [LARGE SCALE GENOMIC DNA]</scope>
    <source>
        <strain evidence="3">wild type</strain>
    </source>
</reference>
<protein>
    <recommendedName>
        <fullName evidence="2">Beta-catenin-interacting ICAT domain-containing protein</fullName>
    </recommendedName>
</protein>
<dbReference type="HOGENOM" id="CLU_2596145_0_0_1"/>
<organism evidence="3 4">
    <name type="scientific">Ciona intestinalis</name>
    <name type="common">Transparent sea squirt</name>
    <name type="synonym">Ascidia intestinalis</name>
    <dbReference type="NCBI Taxonomy" id="7719"/>
    <lineage>
        <taxon>Eukaryota</taxon>
        <taxon>Metazoa</taxon>
        <taxon>Chordata</taxon>
        <taxon>Tunicata</taxon>
        <taxon>Ascidiacea</taxon>
        <taxon>Phlebobranchia</taxon>
        <taxon>Cionidae</taxon>
        <taxon>Ciona</taxon>
    </lineage>
</organism>
<sequence length="80" mass="9032">LQWNERDFKIGKLVKDDYNQQKVEILTAVKKLGDTLTTEEQMFLSQNSSTSLSNFQNVDDSSEATQVLAAAGNEIRSQKH</sequence>
<feature type="domain" description="Beta-catenin-interacting ICAT" evidence="2">
    <location>
        <begin position="5"/>
        <end position="77"/>
    </location>
</feature>
<dbReference type="SUPFAM" id="SSF81730">
    <property type="entry name" value="beta-catenin-interacting protein ICAT"/>
    <property type="match status" value="1"/>
</dbReference>
<reference evidence="3" key="4">
    <citation type="submission" date="2025-09" db="UniProtKB">
        <authorList>
            <consortium name="Ensembl"/>
        </authorList>
    </citation>
    <scope>IDENTIFICATION</scope>
</reference>
<dbReference type="PANTHER" id="PTHR16505:SF8">
    <property type="entry name" value="PROTEIN LZIC"/>
    <property type="match status" value="1"/>
</dbReference>
<dbReference type="AlphaFoldDB" id="F6V9U2"/>